<proteinExistence type="predicted"/>
<dbReference type="Proteomes" id="UP000326396">
    <property type="component" value="Linkage Group LG8"/>
</dbReference>
<sequence>MAGRVYQRRHPRRTADRGNEDTGRDPRDIAEIARLQQRIRDLEFEKEERDEETQTDSIVGDYGEDEGNPFGQPRQFRPNGEYDPLRSMGIKIEIPYFDGRAQPDEFLDWLSMVERVFDLKDIPDAYKVKLVAIKLRKSASLWWEHVKRKRLQEGKSKIRTWDKMKKLLREKFLPVNYRQDAFLDYHNLAQRTSSVEDMIADFDKLRMRCRAEEEEQQVIARFLGALRPEIADIVQLQPYWTFNDVCLLALRVEKQLKTKNSLLCSGRHHRKPRATGRAFLLHLAANSIQIGLSDQE</sequence>
<dbReference type="AlphaFoldDB" id="A0A5N6LX59"/>
<gene>
    <name evidence="3" type="ORF">E3N88_39573</name>
</gene>
<evidence type="ECO:0000313" key="3">
    <source>
        <dbReference type="EMBL" id="KAD2806196.1"/>
    </source>
</evidence>
<evidence type="ECO:0000256" key="1">
    <source>
        <dbReference type="SAM" id="MobiDB-lite"/>
    </source>
</evidence>
<dbReference type="PANTHER" id="PTHR35046">
    <property type="entry name" value="ZINC KNUCKLE (CCHC-TYPE) FAMILY PROTEIN"/>
    <property type="match status" value="1"/>
</dbReference>
<reference evidence="3 4" key="1">
    <citation type="submission" date="2019-05" db="EMBL/GenBank/DDBJ databases">
        <title>Mikania micrantha, genome provides insights into the molecular mechanism of rapid growth.</title>
        <authorList>
            <person name="Liu B."/>
        </authorList>
    </citation>
    <scope>NUCLEOTIDE SEQUENCE [LARGE SCALE GENOMIC DNA]</scope>
    <source>
        <strain evidence="3">NLD-2019</strain>
        <tissue evidence="3">Leaf</tissue>
    </source>
</reference>
<feature type="region of interest" description="Disordered" evidence="1">
    <location>
        <begin position="1"/>
        <end position="79"/>
    </location>
</feature>
<comment type="caution">
    <text evidence="3">The sequence shown here is derived from an EMBL/GenBank/DDBJ whole genome shotgun (WGS) entry which is preliminary data.</text>
</comment>
<accession>A0A5N6LX59</accession>
<dbReference type="OrthoDB" id="1731207at2759"/>
<evidence type="ECO:0000259" key="2">
    <source>
        <dbReference type="Pfam" id="PF03732"/>
    </source>
</evidence>
<dbReference type="PANTHER" id="PTHR35046:SF23">
    <property type="entry name" value="NUCLEOTIDYLTRANSFERASE, RIBONUCLEASE H"/>
    <property type="match status" value="1"/>
</dbReference>
<evidence type="ECO:0000313" key="4">
    <source>
        <dbReference type="Proteomes" id="UP000326396"/>
    </source>
</evidence>
<keyword evidence="4" id="KW-1185">Reference proteome</keyword>
<name>A0A5N6LX59_9ASTR</name>
<protein>
    <recommendedName>
        <fullName evidence="2">Retrotransposon gag domain-containing protein</fullName>
    </recommendedName>
</protein>
<feature type="compositionally biased region" description="Basic and acidic residues" evidence="1">
    <location>
        <begin position="13"/>
        <end position="31"/>
    </location>
</feature>
<organism evidence="3 4">
    <name type="scientific">Mikania micrantha</name>
    <name type="common">bitter vine</name>
    <dbReference type="NCBI Taxonomy" id="192012"/>
    <lineage>
        <taxon>Eukaryota</taxon>
        <taxon>Viridiplantae</taxon>
        <taxon>Streptophyta</taxon>
        <taxon>Embryophyta</taxon>
        <taxon>Tracheophyta</taxon>
        <taxon>Spermatophyta</taxon>
        <taxon>Magnoliopsida</taxon>
        <taxon>eudicotyledons</taxon>
        <taxon>Gunneridae</taxon>
        <taxon>Pentapetalae</taxon>
        <taxon>asterids</taxon>
        <taxon>campanulids</taxon>
        <taxon>Asterales</taxon>
        <taxon>Asteraceae</taxon>
        <taxon>Asteroideae</taxon>
        <taxon>Heliantheae alliance</taxon>
        <taxon>Eupatorieae</taxon>
        <taxon>Mikania</taxon>
    </lineage>
</organism>
<feature type="domain" description="Retrotransposon gag" evidence="2">
    <location>
        <begin position="129"/>
        <end position="228"/>
    </location>
</feature>
<dbReference type="EMBL" id="SZYD01000018">
    <property type="protein sequence ID" value="KAD2806196.1"/>
    <property type="molecule type" value="Genomic_DNA"/>
</dbReference>
<dbReference type="Pfam" id="PF03732">
    <property type="entry name" value="Retrotrans_gag"/>
    <property type="match status" value="1"/>
</dbReference>
<dbReference type="InterPro" id="IPR005162">
    <property type="entry name" value="Retrotrans_gag_dom"/>
</dbReference>
<feature type="compositionally biased region" description="Basic and acidic residues" evidence="1">
    <location>
        <begin position="38"/>
        <end position="47"/>
    </location>
</feature>
<feature type="compositionally biased region" description="Basic residues" evidence="1">
    <location>
        <begin position="1"/>
        <end position="12"/>
    </location>
</feature>